<dbReference type="Gene3D" id="3.30.160.60">
    <property type="entry name" value="Classic Zinc Finger"/>
    <property type="match status" value="5"/>
</dbReference>
<evidence type="ECO:0000256" key="9">
    <source>
        <dbReference type="SAM" id="MobiDB-lite"/>
    </source>
</evidence>
<evidence type="ECO:0000256" key="1">
    <source>
        <dbReference type="ARBA" id="ARBA00004123"/>
    </source>
</evidence>
<dbReference type="GO" id="GO:0008270">
    <property type="term" value="F:zinc ion binding"/>
    <property type="evidence" value="ECO:0007669"/>
    <property type="project" value="UniProtKB-KW"/>
</dbReference>
<comment type="caution">
    <text evidence="10">The sequence shown here is derived from an EMBL/GenBank/DDBJ whole genome shotgun (WGS) entry which is preliminary data.</text>
</comment>
<feature type="region of interest" description="Disordered" evidence="9">
    <location>
        <begin position="22"/>
        <end position="47"/>
    </location>
</feature>
<dbReference type="AlphaFoldDB" id="A0A6S7K8T5"/>
<feature type="compositionally biased region" description="Basic and acidic residues" evidence="9">
    <location>
        <begin position="87"/>
        <end position="99"/>
    </location>
</feature>
<dbReference type="PANTHER" id="PTHR45718:SF8">
    <property type="entry name" value="GLIS FAMILY ZINC FINGER 2"/>
    <property type="match status" value="1"/>
</dbReference>
<protein>
    <submittedName>
        <fullName evidence="10">Zinc finger GLIS2</fullName>
    </submittedName>
</protein>
<dbReference type="InterPro" id="IPR013087">
    <property type="entry name" value="Znf_C2H2_type"/>
</dbReference>
<dbReference type="Pfam" id="PF23561">
    <property type="entry name" value="zf-C2H2_15"/>
    <property type="match status" value="1"/>
</dbReference>
<evidence type="ECO:0000256" key="7">
    <source>
        <dbReference type="ARBA" id="ARBA00023125"/>
    </source>
</evidence>
<dbReference type="Pfam" id="PF00096">
    <property type="entry name" value="zf-C2H2"/>
    <property type="match status" value="2"/>
</dbReference>
<name>A0A6S7K8T5_PARCT</name>
<dbReference type="PROSITE" id="PS00028">
    <property type="entry name" value="ZINC_FINGER_C2H2_1"/>
    <property type="match status" value="4"/>
</dbReference>
<dbReference type="InterPro" id="IPR043359">
    <property type="entry name" value="GLI-like"/>
</dbReference>
<dbReference type="Proteomes" id="UP001152795">
    <property type="component" value="Unassembled WGS sequence"/>
</dbReference>
<dbReference type="PANTHER" id="PTHR45718">
    <property type="entry name" value="TRANSCRIPTIONAL ACTIVATOR CUBITUS INTERRUPTUS"/>
    <property type="match status" value="1"/>
</dbReference>
<dbReference type="GO" id="GO:0005634">
    <property type="term" value="C:nucleus"/>
    <property type="evidence" value="ECO:0007669"/>
    <property type="project" value="UniProtKB-SubCell"/>
</dbReference>
<evidence type="ECO:0000256" key="5">
    <source>
        <dbReference type="ARBA" id="ARBA00022771"/>
    </source>
</evidence>
<dbReference type="GO" id="GO:0000981">
    <property type="term" value="F:DNA-binding transcription factor activity, RNA polymerase II-specific"/>
    <property type="evidence" value="ECO:0007669"/>
    <property type="project" value="TreeGrafter"/>
</dbReference>
<feature type="region of interest" description="Disordered" evidence="9">
    <location>
        <begin position="87"/>
        <end position="127"/>
    </location>
</feature>
<dbReference type="SMART" id="SM00355">
    <property type="entry name" value="ZnF_C2H2"/>
    <property type="match status" value="5"/>
</dbReference>
<comment type="similarity">
    <text evidence="2">Belongs to the GLI C2H2-type zinc-finger protein family.</text>
</comment>
<evidence type="ECO:0000256" key="2">
    <source>
        <dbReference type="ARBA" id="ARBA00010831"/>
    </source>
</evidence>
<gene>
    <name evidence="10" type="ORF">PACLA_8A007697</name>
</gene>
<reference evidence="10" key="1">
    <citation type="submission" date="2020-04" db="EMBL/GenBank/DDBJ databases">
        <authorList>
            <person name="Alioto T."/>
            <person name="Alioto T."/>
            <person name="Gomez Garrido J."/>
        </authorList>
    </citation>
    <scope>NUCLEOTIDE SEQUENCE</scope>
    <source>
        <strain evidence="10">A484AB</strain>
    </source>
</reference>
<keyword evidence="7" id="KW-0238">DNA-binding</keyword>
<keyword evidence="11" id="KW-1185">Reference proteome</keyword>
<dbReference type="PROSITE" id="PS50157">
    <property type="entry name" value="ZINC_FINGER_C2H2_2"/>
    <property type="match status" value="4"/>
</dbReference>
<feature type="compositionally biased region" description="Low complexity" evidence="9">
    <location>
        <begin position="35"/>
        <end position="47"/>
    </location>
</feature>
<organism evidence="10 11">
    <name type="scientific">Paramuricea clavata</name>
    <name type="common">Red gorgonian</name>
    <name type="synonym">Violescent sea-whip</name>
    <dbReference type="NCBI Taxonomy" id="317549"/>
    <lineage>
        <taxon>Eukaryota</taxon>
        <taxon>Metazoa</taxon>
        <taxon>Cnidaria</taxon>
        <taxon>Anthozoa</taxon>
        <taxon>Octocorallia</taxon>
        <taxon>Malacalcyonacea</taxon>
        <taxon>Plexauridae</taxon>
        <taxon>Paramuricea</taxon>
    </lineage>
</organism>
<evidence type="ECO:0000256" key="4">
    <source>
        <dbReference type="ARBA" id="ARBA00022737"/>
    </source>
</evidence>
<accession>A0A6S7K8T5</accession>
<keyword evidence="4" id="KW-0677">Repeat</keyword>
<comment type="subcellular location">
    <subcellularLocation>
        <location evidence="1">Nucleus</location>
    </subcellularLocation>
</comment>
<dbReference type="FunFam" id="3.30.160.60:FF:000031">
    <property type="entry name" value="GLI family zinc finger 3"/>
    <property type="match status" value="1"/>
</dbReference>
<dbReference type="InterPro" id="IPR036236">
    <property type="entry name" value="Znf_C2H2_sf"/>
</dbReference>
<dbReference type="InterPro" id="IPR056436">
    <property type="entry name" value="Znf-C2H2_ZIC1-5/GLI1-3-like"/>
</dbReference>
<proteinExistence type="inferred from homology"/>
<evidence type="ECO:0000256" key="3">
    <source>
        <dbReference type="ARBA" id="ARBA00022723"/>
    </source>
</evidence>
<dbReference type="GO" id="GO:0000978">
    <property type="term" value="F:RNA polymerase II cis-regulatory region sequence-specific DNA binding"/>
    <property type="evidence" value="ECO:0007669"/>
    <property type="project" value="TreeGrafter"/>
</dbReference>
<evidence type="ECO:0000256" key="6">
    <source>
        <dbReference type="ARBA" id="ARBA00022833"/>
    </source>
</evidence>
<evidence type="ECO:0000313" key="10">
    <source>
        <dbReference type="EMBL" id="CAB4024132.1"/>
    </source>
</evidence>
<sequence length="427" mass="48721">MEYSGYSDVVKEVKKELRDITTEHHTTHEHDELTVHGTLENTNETPELTVHRTTQHCTTQEDDELIVHQTTEQHEDRSDAPELAVHRTTEHETAPERSVHRTRGHGGTIHEHRTTEQHTPPECTSEPPQLTVHRIVQTGSHIMHTEDLVQCSTAVIFNDPTVIHSSPSSQSNTLVLTSVFNNTPILAVGESAKTDNMSIISKVNPSDLLLPKSEHDDLTNNGSVLLSSPSQTTLLIPSYYHENDHLIQVAPSNVPLYQNTSGSALYGHLAQVHSCQWQDCEEQFLTVEELVDHINNNHVLASKEGCEYSCQWKNCVRRGKGFNARYKLLIHLRTHTGERPHACHFERCDKRFSRLENLKIHCRTHTGEKPYVCPFEGCEKRYSNSSDRFKHTRTHIESKPYRCKVDGCFKQYTDPSSLRKHLKAHKL</sequence>
<keyword evidence="8" id="KW-0539">Nucleus</keyword>
<feature type="compositionally biased region" description="Basic and acidic residues" evidence="9">
    <location>
        <begin position="22"/>
        <end position="34"/>
    </location>
</feature>
<evidence type="ECO:0000256" key="8">
    <source>
        <dbReference type="ARBA" id="ARBA00023242"/>
    </source>
</evidence>
<dbReference type="SUPFAM" id="SSF57667">
    <property type="entry name" value="beta-beta-alpha zinc fingers"/>
    <property type="match status" value="3"/>
</dbReference>
<keyword evidence="5" id="KW-0863">Zinc-finger</keyword>
<keyword evidence="3" id="KW-0479">Metal-binding</keyword>
<dbReference type="OrthoDB" id="3214149at2759"/>
<dbReference type="FunFam" id="3.30.160.60:FF:000359">
    <property type="entry name" value="GLIS family zinc finger 2"/>
    <property type="match status" value="1"/>
</dbReference>
<dbReference type="FunFam" id="3.30.160.60:FF:000125">
    <property type="entry name" value="Putative zinc finger protein 143"/>
    <property type="match status" value="1"/>
</dbReference>
<evidence type="ECO:0000313" key="11">
    <source>
        <dbReference type="Proteomes" id="UP001152795"/>
    </source>
</evidence>
<keyword evidence="6" id="KW-0862">Zinc</keyword>
<dbReference type="EMBL" id="CACRXK020012855">
    <property type="protein sequence ID" value="CAB4024132.1"/>
    <property type="molecule type" value="Genomic_DNA"/>
</dbReference>